<gene>
    <name evidence="1" type="ORF">EYF80_035963</name>
</gene>
<accession>A0A4Z2GJS9</accession>
<name>A0A4Z2GJS9_9TELE</name>
<sequence length="314" mass="33855">MKPSPHLEDSLGVGRHGGVQRSPAHVVVGVGVGASIQQPLRGVGPGVAGGQVERRFSRAVRLSHQRSALSDQAAVRASAVTQRRQHQWGPFTLTSRQSASRSACGGVSEMSAALRCCRVHSLRSTPPSIAMGSREAVGQPQGAVFVLPLGRQHPQHQDQQDDNHGHSNQLHLQAGVQHGSQGAQEAPQVPEQLLGLQPDHDDQHAVDHLGRRVGGAVQAVPAAGLRVAALVTDAVPKVVRAGHTGERDTACLIPQYGPEKCAVQRQLYWYGLDGCLMQVPPFWQFHGHLCSFSQWGPLKPDWHWQSRWPGDSTQ</sequence>
<dbReference type="Proteomes" id="UP000314294">
    <property type="component" value="Unassembled WGS sequence"/>
</dbReference>
<keyword evidence="2" id="KW-1185">Reference proteome</keyword>
<comment type="caution">
    <text evidence="1">The sequence shown here is derived from an EMBL/GenBank/DDBJ whole genome shotgun (WGS) entry which is preliminary data.</text>
</comment>
<evidence type="ECO:0000313" key="2">
    <source>
        <dbReference type="Proteomes" id="UP000314294"/>
    </source>
</evidence>
<proteinExistence type="predicted"/>
<dbReference type="EMBL" id="SRLO01000504">
    <property type="protein sequence ID" value="TNN53818.1"/>
    <property type="molecule type" value="Genomic_DNA"/>
</dbReference>
<dbReference type="AlphaFoldDB" id="A0A4Z2GJS9"/>
<organism evidence="1 2">
    <name type="scientific">Liparis tanakae</name>
    <name type="common">Tanaka's snailfish</name>
    <dbReference type="NCBI Taxonomy" id="230148"/>
    <lineage>
        <taxon>Eukaryota</taxon>
        <taxon>Metazoa</taxon>
        <taxon>Chordata</taxon>
        <taxon>Craniata</taxon>
        <taxon>Vertebrata</taxon>
        <taxon>Euteleostomi</taxon>
        <taxon>Actinopterygii</taxon>
        <taxon>Neopterygii</taxon>
        <taxon>Teleostei</taxon>
        <taxon>Neoteleostei</taxon>
        <taxon>Acanthomorphata</taxon>
        <taxon>Eupercaria</taxon>
        <taxon>Perciformes</taxon>
        <taxon>Cottioidei</taxon>
        <taxon>Cottales</taxon>
        <taxon>Liparidae</taxon>
        <taxon>Liparis</taxon>
    </lineage>
</organism>
<reference evidence="1 2" key="1">
    <citation type="submission" date="2019-03" db="EMBL/GenBank/DDBJ databases">
        <title>First draft genome of Liparis tanakae, snailfish: a comprehensive survey of snailfish specific genes.</title>
        <authorList>
            <person name="Kim W."/>
            <person name="Song I."/>
            <person name="Jeong J.-H."/>
            <person name="Kim D."/>
            <person name="Kim S."/>
            <person name="Ryu S."/>
            <person name="Song J.Y."/>
            <person name="Lee S.K."/>
        </authorList>
    </citation>
    <scope>NUCLEOTIDE SEQUENCE [LARGE SCALE GENOMIC DNA]</scope>
    <source>
        <tissue evidence="1">Muscle</tissue>
    </source>
</reference>
<evidence type="ECO:0000313" key="1">
    <source>
        <dbReference type="EMBL" id="TNN53818.1"/>
    </source>
</evidence>
<protein>
    <submittedName>
        <fullName evidence="1">Uncharacterized protein</fullName>
    </submittedName>
</protein>